<comment type="caution">
    <text evidence="2">The sequence shown here is derived from an EMBL/GenBank/DDBJ whole genome shotgun (WGS) entry which is preliminary data.</text>
</comment>
<dbReference type="Pfam" id="PF04230">
    <property type="entry name" value="PS_pyruv_trans"/>
    <property type="match status" value="1"/>
</dbReference>
<reference evidence="2 3" key="1">
    <citation type="submission" date="2020-07" db="EMBL/GenBank/DDBJ databases">
        <title>Sequencing the genomes of 1000 actinobacteria strains.</title>
        <authorList>
            <person name="Klenk H.-P."/>
        </authorList>
    </citation>
    <scope>NUCLEOTIDE SEQUENCE [LARGE SCALE GENOMIC DNA]</scope>
    <source>
        <strain evidence="2 3">DSM 21349</strain>
    </source>
</reference>
<gene>
    <name evidence="2" type="ORF">FB382_000121</name>
</gene>
<dbReference type="Proteomes" id="UP000580910">
    <property type="component" value="Unassembled WGS sequence"/>
</dbReference>
<feature type="domain" description="Polysaccharide pyruvyl transferase" evidence="1">
    <location>
        <begin position="91"/>
        <end position="201"/>
    </location>
</feature>
<evidence type="ECO:0000313" key="3">
    <source>
        <dbReference type="Proteomes" id="UP000580910"/>
    </source>
</evidence>
<proteinExistence type="predicted"/>
<name>A0A7W3IWC2_9ACTN</name>
<dbReference type="EMBL" id="JACGXA010000001">
    <property type="protein sequence ID" value="MBA8801830.1"/>
    <property type="molecule type" value="Genomic_DNA"/>
</dbReference>
<organism evidence="2 3">
    <name type="scientific">Nocardioides ginsengisegetis</name>
    <dbReference type="NCBI Taxonomy" id="661491"/>
    <lineage>
        <taxon>Bacteria</taxon>
        <taxon>Bacillati</taxon>
        <taxon>Actinomycetota</taxon>
        <taxon>Actinomycetes</taxon>
        <taxon>Propionibacteriales</taxon>
        <taxon>Nocardioidaceae</taxon>
        <taxon>Nocardioides</taxon>
    </lineage>
</organism>
<accession>A0A7W3IWC2</accession>
<dbReference type="InterPro" id="IPR007345">
    <property type="entry name" value="Polysacch_pyruvyl_Trfase"/>
</dbReference>
<protein>
    <submittedName>
        <fullName evidence="2">Pyruvyl transferase</fullName>
    </submittedName>
</protein>
<keyword evidence="3" id="KW-1185">Reference proteome</keyword>
<dbReference type="GO" id="GO:0016740">
    <property type="term" value="F:transferase activity"/>
    <property type="evidence" value="ECO:0007669"/>
    <property type="project" value="UniProtKB-KW"/>
</dbReference>
<keyword evidence="2" id="KW-0808">Transferase</keyword>
<sequence length="260" mass="27471">MAVEVVYWNPKRPVAPGLIGRVLPVRKPVNNFGDLLGPAIVKRILETRGIARPGTGRLLTVGSVVHLSRAGDVVWGSGINGKTSAVGGGERLDVRAVRGPLTRSRLEAAGASVPEIYGDPGLLLARLMPELGTGSSERPVTIVPNLHDWSSARRDPRALSPIGDFRKIVPAIAASKLVVGSSLHGVVVAEAFGVPARLVTSSTEPLFKYHDYYLGSGRPIDTPIASTNDEAVELGGAEPHQCDLDSLLDAFPLDMWAAAD</sequence>
<evidence type="ECO:0000259" key="1">
    <source>
        <dbReference type="Pfam" id="PF04230"/>
    </source>
</evidence>
<evidence type="ECO:0000313" key="2">
    <source>
        <dbReference type="EMBL" id="MBA8801830.1"/>
    </source>
</evidence>
<dbReference type="AlphaFoldDB" id="A0A7W3IWC2"/>
<dbReference type="RefSeq" id="WP_220481210.1">
    <property type="nucleotide sequence ID" value="NZ_JACGXA010000001.1"/>
</dbReference>